<dbReference type="PANTHER" id="PTHR43135">
    <property type="entry name" value="ALPHA-D-RIBOSE 1-METHYLPHOSPHONATE 5-TRIPHOSPHATE DIPHOSPHATASE"/>
    <property type="match status" value="1"/>
</dbReference>
<sequence length="416" mass="47074">MLEIKNVNWINLEDKTIEMKDISIHSEDKIEIDGRGKFLIPGLADMHTHITPASAKHYLYSGVTTVRNTGGNYELLNMIDSVSPKVYATYRFIDGEPGLWGPSSYGNISTNNIDTALAGVEELHKQGAKFIKVYGNIQEDVLEAVVKKSSELNLEVAADLLHTKSIDSLKAAAYGVKWLEHASSIVHSLYPGYSTQIPTEEFERISQIEVDEQRLTAVLTHLREKEVKIVPTLSLYRHLAEGRPFNPSELEKSKQMKLLGEDTIFTVNDQFNAIDAQLKDDFRRKQKWEYEQVKAITAKYLEIDGEVYIGTDAPAGTWVYPGLSMIEELNEFKSFNLDAFDILKKATVEAKAITGEDDSYLLLNGNPIEQFENILDINTVFVGGKSFKHSEIANHIIEAEEMMRMFEEVEKKYEIL</sequence>
<dbReference type="OrthoDB" id="9797498at2"/>
<dbReference type="Gene3D" id="3.30.110.90">
    <property type="entry name" value="Amidohydrolase"/>
    <property type="match status" value="1"/>
</dbReference>
<gene>
    <name evidence="1" type="ORF">SAMN05216187_10514</name>
</gene>
<dbReference type="SUPFAM" id="SSF51556">
    <property type="entry name" value="Metallo-dependent hydrolases"/>
    <property type="match status" value="1"/>
</dbReference>
<evidence type="ECO:0000313" key="1">
    <source>
        <dbReference type="EMBL" id="SDK12419.1"/>
    </source>
</evidence>
<reference evidence="2" key="1">
    <citation type="submission" date="2016-10" db="EMBL/GenBank/DDBJ databases">
        <authorList>
            <person name="Varghese N."/>
            <person name="Submissions S."/>
        </authorList>
    </citation>
    <scope>NUCLEOTIDE SEQUENCE [LARGE SCALE GENOMIC DNA]</scope>
    <source>
        <strain evidence="2">CGMCC 1.8911</strain>
    </source>
</reference>
<evidence type="ECO:0000313" key="2">
    <source>
        <dbReference type="Proteomes" id="UP000242700"/>
    </source>
</evidence>
<dbReference type="Proteomes" id="UP000242700">
    <property type="component" value="Unassembled WGS sequence"/>
</dbReference>
<dbReference type="Gene3D" id="2.30.40.10">
    <property type="entry name" value="Urease, subunit C, domain 1"/>
    <property type="match status" value="1"/>
</dbReference>
<dbReference type="Gene3D" id="1.20.58.520">
    <property type="entry name" value="Amidohydrolase"/>
    <property type="match status" value="1"/>
</dbReference>
<dbReference type="AlphaFoldDB" id="A0A1G8ZBH0"/>
<dbReference type="GO" id="GO:0016810">
    <property type="term" value="F:hydrolase activity, acting on carbon-nitrogen (but not peptide) bonds"/>
    <property type="evidence" value="ECO:0007669"/>
    <property type="project" value="InterPro"/>
</dbReference>
<dbReference type="InterPro" id="IPR051781">
    <property type="entry name" value="Metallo-dep_Hydrolase"/>
</dbReference>
<protein>
    <submittedName>
        <fullName evidence="1">Uncharacterized protein</fullName>
    </submittedName>
</protein>
<dbReference type="InterPro" id="IPR032466">
    <property type="entry name" value="Metal_Hydrolase"/>
</dbReference>
<dbReference type="PANTHER" id="PTHR43135:SF3">
    <property type="entry name" value="ALPHA-D-RIBOSE 1-METHYLPHOSPHONATE 5-TRIPHOSPHATE DIPHOSPHATASE"/>
    <property type="match status" value="1"/>
</dbReference>
<accession>A0A1G8ZBH0</accession>
<dbReference type="EMBL" id="FNFI01000005">
    <property type="protein sequence ID" value="SDK12419.1"/>
    <property type="molecule type" value="Genomic_DNA"/>
</dbReference>
<dbReference type="Gene3D" id="3.40.50.10910">
    <property type="entry name" value="Amidohydrolase"/>
    <property type="match status" value="1"/>
</dbReference>
<dbReference type="InterPro" id="IPR011059">
    <property type="entry name" value="Metal-dep_hydrolase_composite"/>
</dbReference>
<dbReference type="STRING" id="586411.SAMN05216187_10514"/>
<dbReference type="RefSeq" id="WP_092596846.1">
    <property type="nucleotide sequence ID" value="NZ_FNFI01000005.1"/>
</dbReference>
<name>A0A1G8ZBH0_9STAP</name>
<proteinExistence type="predicted"/>
<organism evidence="1 2">
    <name type="scientific">Jeotgalicoccus aerolatus</name>
    <dbReference type="NCBI Taxonomy" id="709510"/>
    <lineage>
        <taxon>Bacteria</taxon>
        <taxon>Bacillati</taxon>
        <taxon>Bacillota</taxon>
        <taxon>Bacilli</taxon>
        <taxon>Bacillales</taxon>
        <taxon>Staphylococcaceae</taxon>
        <taxon>Jeotgalicoccus</taxon>
    </lineage>
</organism>